<dbReference type="RefSeq" id="WP_090701253.1">
    <property type="nucleotide sequence ID" value="NZ_FOSP01000024.1"/>
</dbReference>
<dbReference type="EMBL" id="FOSP01000024">
    <property type="protein sequence ID" value="SFK98602.1"/>
    <property type="molecule type" value="Genomic_DNA"/>
</dbReference>
<organism evidence="1 2">
    <name type="scientific">Nitrosomonas aestuarii</name>
    <dbReference type="NCBI Taxonomy" id="52441"/>
    <lineage>
        <taxon>Bacteria</taxon>
        <taxon>Pseudomonadati</taxon>
        <taxon>Pseudomonadota</taxon>
        <taxon>Betaproteobacteria</taxon>
        <taxon>Nitrosomonadales</taxon>
        <taxon>Nitrosomonadaceae</taxon>
        <taxon>Nitrosomonas</taxon>
    </lineage>
</organism>
<dbReference type="STRING" id="52441.SAMN05216302_102442"/>
<dbReference type="OrthoDB" id="9813754at2"/>
<evidence type="ECO:0000313" key="2">
    <source>
        <dbReference type="Proteomes" id="UP000199533"/>
    </source>
</evidence>
<gene>
    <name evidence="1" type="ORF">SAMN05216302_102442</name>
</gene>
<name>A0A1I4DYC9_9PROT</name>
<evidence type="ECO:0000313" key="1">
    <source>
        <dbReference type="EMBL" id="SFK98602.1"/>
    </source>
</evidence>
<reference evidence="2" key="1">
    <citation type="submission" date="2016-10" db="EMBL/GenBank/DDBJ databases">
        <authorList>
            <person name="Varghese N."/>
            <person name="Submissions S."/>
        </authorList>
    </citation>
    <scope>NUCLEOTIDE SEQUENCE [LARGE SCALE GENOMIC DNA]</scope>
    <source>
        <strain evidence="2">Nm69</strain>
    </source>
</reference>
<dbReference type="AlphaFoldDB" id="A0A1I4DYC9"/>
<accession>A0A1I4DYC9</accession>
<protein>
    <recommendedName>
        <fullName evidence="3">DUF2764 domain-containing protein</fullName>
    </recommendedName>
</protein>
<dbReference type="InterPro" id="IPR024492">
    <property type="entry name" value="DUF2764"/>
</dbReference>
<evidence type="ECO:0008006" key="3">
    <source>
        <dbReference type="Google" id="ProtNLM"/>
    </source>
</evidence>
<dbReference type="Proteomes" id="UP000199533">
    <property type="component" value="Unassembled WGS sequence"/>
</dbReference>
<sequence>MILAKQYYYLIAGLPNIEPDVDAPPLDQTTFKDVLLEQCNLQEATLLDWLLYPLDNENLVRMLHHKPAMAETGAFTSGTLDNIINRKTKPPHFMGTFLDAFWQNKEAHSENEWKNKLTTLYYRAARALDNVFLRDWMEFELRLNNLIVAINGRKHNFSYADALIPDGEFTIQLISNSKKTNFGLVDDELPVEDVIKMMETSNLLAKEKYLDDLRWRWLDERTFFYYFTIEKLLAYYIKLGMLSRWHKLDSSRGRERLYKTLTDFRQDLTFLKA</sequence>
<keyword evidence="2" id="KW-1185">Reference proteome</keyword>
<dbReference type="Pfam" id="PF10962">
    <property type="entry name" value="DUF2764"/>
    <property type="match status" value="1"/>
</dbReference>
<proteinExistence type="predicted"/>